<reference evidence="1" key="1">
    <citation type="submission" date="2020-03" db="EMBL/GenBank/DDBJ databases">
        <title>The deep terrestrial virosphere.</title>
        <authorList>
            <person name="Holmfeldt K."/>
            <person name="Nilsson E."/>
            <person name="Simone D."/>
            <person name="Lopez-Fernandez M."/>
            <person name="Wu X."/>
            <person name="de Brujin I."/>
            <person name="Lundin D."/>
            <person name="Andersson A."/>
            <person name="Bertilsson S."/>
            <person name="Dopson M."/>
        </authorList>
    </citation>
    <scope>NUCLEOTIDE SEQUENCE</scope>
    <source>
        <strain evidence="1">MM415B00972</strain>
    </source>
</reference>
<sequence>MKLALLILILAHLAGPGLAEAPLDTEMVVVELEKEVKALKTELNRYKAWYASSSKKGLRIKPSDF</sequence>
<proteinExistence type="predicted"/>
<dbReference type="AlphaFoldDB" id="A0A6M3IUL8"/>
<protein>
    <submittedName>
        <fullName evidence="1">Uncharacterized protein</fullName>
    </submittedName>
</protein>
<gene>
    <name evidence="1" type="ORF">MM415B00972_0020</name>
</gene>
<evidence type="ECO:0000313" key="1">
    <source>
        <dbReference type="EMBL" id="QJA61223.1"/>
    </source>
</evidence>
<organism evidence="1">
    <name type="scientific">viral metagenome</name>
    <dbReference type="NCBI Taxonomy" id="1070528"/>
    <lineage>
        <taxon>unclassified sequences</taxon>
        <taxon>metagenomes</taxon>
        <taxon>organismal metagenomes</taxon>
    </lineage>
</organism>
<name>A0A6M3IUL8_9ZZZZ</name>
<accession>A0A6M3IUL8</accession>
<dbReference type="EMBL" id="MT141434">
    <property type="protein sequence ID" value="QJA61223.1"/>
    <property type="molecule type" value="Genomic_DNA"/>
</dbReference>